<accession>A0A7R9D1X2</accession>
<reference evidence="2" key="1">
    <citation type="submission" date="2020-11" db="EMBL/GenBank/DDBJ databases">
        <authorList>
            <person name="Tran Van P."/>
        </authorList>
    </citation>
    <scope>NUCLEOTIDE SEQUENCE</scope>
</reference>
<name>A0A7R9D1X2_TIMCR</name>
<dbReference type="InterPro" id="IPR002350">
    <property type="entry name" value="Kazal_dom"/>
</dbReference>
<dbReference type="InterPro" id="IPR036058">
    <property type="entry name" value="Kazal_dom_sf"/>
</dbReference>
<dbReference type="AlphaFoldDB" id="A0A7R9D1X2"/>
<proteinExistence type="predicted"/>
<dbReference type="Pfam" id="PF07648">
    <property type="entry name" value="Kazal_2"/>
    <property type="match status" value="1"/>
</dbReference>
<protein>
    <recommendedName>
        <fullName evidence="1">Kazal-like domain-containing protein</fullName>
    </recommendedName>
</protein>
<gene>
    <name evidence="2" type="ORF">TCEB3V08_LOCUS8591</name>
</gene>
<feature type="domain" description="Kazal-like" evidence="1">
    <location>
        <begin position="43"/>
        <end position="96"/>
    </location>
</feature>
<dbReference type="CDD" id="cd00104">
    <property type="entry name" value="KAZAL_FS"/>
    <property type="match status" value="1"/>
</dbReference>
<sequence length="153" mass="17584">MCLMAVKRMTVDYVHEGVCTCVVMGRAADFKRWNYLRRSNNNGKLPRSCVTFCSRELFPVCAWDGVKYTIFPNNCELQVHNCTHKTSKFYRGSPAFSTRRIYDAFPPNTPGKLGLREVMREMRAQWLVSATEGDQEASYPRLVSNSKDRVNVT</sequence>
<evidence type="ECO:0000313" key="2">
    <source>
        <dbReference type="EMBL" id="CAD7406582.1"/>
    </source>
</evidence>
<dbReference type="PROSITE" id="PS51465">
    <property type="entry name" value="KAZAL_2"/>
    <property type="match status" value="1"/>
</dbReference>
<dbReference type="EMBL" id="OC319881">
    <property type="protein sequence ID" value="CAD7406582.1"/>
    <property type="molecule type" value="Genomic_DNA"/>
</dbReference>
<dbReference type="SUPFAM" id="SSF100895">
    <property type="entry name" value="Kazal-type serine protease inhibitors"/>
    <property type="match status" value="1"/>
</dbReference>
<dbReference type="Gene3D" id="3.30.60.30">
    <property type="match status" value="1"/>
</dbReference>
<evidence type="ECO:0000259" key="1">
    <source>
        <dbReference type="PROSITE" id="PS51465"/>
    </source>
</evidence>
<organism evidence="2">
    <name type="scientific">Timema cristinae</name>
    <name type="common">Walking stick</name>
    <dbReference type="NCBI Taxonomy" id="61476"/>
    <lineage>
        <taxon>Eukaryota</taxon>
        <taxon>Metazoa</taxon>
        <taxon>Ecdysozoa</taxon>
        <taxon>Arthropoda</taxon>
        <taxon>Hexapoda</taxon>
        <taxon>Insecta</taxon>
        <taxon>Pterygota</taxon>
        <taxon>Neoptera</taxon>
        <taxon>Polyneoptera</taxon>
        <taxon>Phasmatodea</taxon>
        <taxon>Timematodea</taxon>
        <taxon>Timematoidea</taxon>
        <taxon>Timematidae</taxon>
        <taxon>Timema</taxon>
    </lineage>
</organism>